<sequence>MEKASDALEPNETRSSRSWHRHRRADLQQSFGSFQIVSPQPETAGSVSLNSIDLLRSDALNSGARGFFSVTEAFLYCLNSLFVVMKKQRI</sequence>
<dbReference type="EnsemblPlants" id="Bo8g106780.1">
    <property type="protein sequence ID" value="Bo8g106780.1"/>
    <property type="gene ID" value="Bo8g106780"/>
</dbReference>
<keyword evidence="2" id="KW-0812">Transmembrane</keyword>
<name>A0A0D3DXC8_BRAOL</name>
<keyword evidence="4" id="KW-1185">Reference proteome</keyword>
<evidence type="ECO:0000313" key="3">
    <source>
        <dbReference type="EnsemblPlants" id="Bo8g106780.1"/>
    </source>
</evidence>
<accession>A0A0D3DXC8</accession>
<evidence type="ECO:0000256" key="2">
    <source>
        <dbReference type="SAM" id="Phobius"/>
    </source>
</evidence>
<reference evidence="3" key="2">
    <citation type="submission" date="2015-03" db="UniProtKB">
        <authorList>
            <consortium name="EnsemblPlants"/>
        </authorList>
    </citation>
    <scope>IDENTIFICATION</scope>
</reference>
<proteinExistence type="predicted"/>
<dbReference type="AlphaFoldDB" id="A0A0D3DXC8"/>
<organism evidence="3 4">
    <name type="scientific">Brassica oleracea var. oleracea</name>
    <dbReference type="NCBI Taxonomy" id="109376"/>
    <lineage>
        <taxon>Eukaryota</taxon>
        <taxon>Viridiplantae</taxon>
        <taxon>Streptophyta</taxon>
        <taxon>Embryophyta</taxon>
        <taxon>Tracheophyta</taxon>
        <taxon>Spermatophyta</taxon>
        <taxon>Magnoliopsida</taxon>
        <taxon>eudicotyledons</taxon>
        <taxon>Gunneridae</taxon>
        <taxon>Pentapetalae</taxon>
        <taxon>rosids</taxon>
        <taxon>malvids</taxon>
        <taxon>Brassicales</taxon>
        <taxon>Brassicaceae</taxon>
        <taxon>Brassiceae</taxon>
        <taxon>Brassica</taxon>
    </lineage>
</organism>
<reference evidence="3 4" key="1">
    <citation type="journal article" date="2014" name="Genome Biol.">
        <title>Transcriptome and methylome profiling reveals relics of genome dominance in the mesopolyploid Brassica oleracea.</title>
        <authorList>
            <person name="Parkin I.A."/>
            <person name="Koh C."/>
            <person name="Tang H."/>
            <person name="Robinson S.J."/>
            <person name="Kagale S."/>
            <person name="Clarke W.E."/>
            <person name="Town C.D."/>
            <person name="Nixon J."/>
            <person name="Krishnakumar V."/>
            <person name="Bidwell S.L."/>
            <person name="Denoeud F."/>
            <person name="Belcram H."/>
            <person name="Links M.G."/>
            <person name="Just J."/>
            <person name="Clarke C."/>
            <person name="Bender T."/>
            <person name="Huebert T."/>
            <person name="Mason A.S."/>
            <person name="Pires J.C."/>
            <person name="Barker G."/>
            <person name="Moore J."/>
            <person name="Walley P.G."/>
            <person name="Manoli S."/>
            <person name="Batley J."/>
            <person name="Edwards D."/>
            <person name="Nelson M.N."/>
            <person name="Wang X."/>
            <person name="Paterson A.H."/>
            <person name="King G."/>
            <person name="Bancroft I."/>
            <person name="Chalhoub B."/>
            <person name="Sharpe A.G."/>
        </authorList>
    </citation>
    <scope>NUCLEOTIDE SEQUENCE</scope>
    <source>
        <strain evidence="3 4">cv. TO1000</strain>
    </source>
</reference>
<dbReference type="Proteomes" id="UP000032141">
    <property type="component" value="Chromosome C8"/>
</dbReference>
<dbReference type="HOGENOM" id="CLU_2443943_0_0_1"/>
<keyword evidence="2" id="KW-1133">Transmembrane helix</keyword>
<dbReference type="Gramene" id="Bo8g106780.1">
    <property type="protein sequence ID" value="Bo8g106780.1"/>
    <property type="gene ID" value="Bo8g106780"/>
</dbReference>
<feature type="transmembrane region" description="Helical" evidence="2">
    <location>
        <begin position="66"/>
        <end position="85"/>
    </location>
</feature>
<evidence type="ECO:0000256" key="1">
    <source>
        <dbReference type="SAM" id="MobiDB-lite"/>
    </source>
</evidence>
<feature type="region of interest" description="Disordered" evidence="1">
    <location>
        <begin position="1"/>
        <end position="23"/>
    </location>
</feature>
<feature type="compositionally biased region" description="Basic and acidic residues" evidence="1">
    <location>
        <begin position="1"/>
        <end position="15"/>
    </location>
</feature>
<keyword evidence="2" id="KW-0472">Membrane</keyword>
<evidence type="ECO:0000313" key="4">
    <source>
        <dbReference type="Proteomes" id="UP000032141"/>
    </source>
</evidence>
<protein>
    <submittedName>
        <fullName evidence="3">Uncharacterized protein</fullName>
    </submittedName>
</protein>